<organism evidence="9 10">
    <name type="scientific">Halorubrum xinjiangense</name>
    <dbReference type="NCBI Taxonomy" id="261291"/>
    <lineage>
        <taxon>Archaea</taxon>
        <taxon>Methanobacteriati</taxon>
        <taxon>Methanobacteriota</taxon>
        <taxon>Stenosarchaea group</taxon>
        <taxon>Halobacteria</taxon>
        <taxon>Halobacteriales</taxon>
        <taxon>Haloferacaceae</taxon>
        <taxon>Halorubrum</taxon>
    </lineage>
</organism>
<reference evidence="9 10" key="1">
    <citation type="submission" date="2016-10" db="EMBL/GenBank/DDBJ databases">
        <authorList>
            <person name="Varghese N."/>
            <person name="Submissions S."/>
        </authorList>
    </citation>
    <scope>NUCLEOTIDE SEQUENCE [LARGE SCALE GENOMIC DNA]</scope>
    <source>
        <strain evidence="9 10">CGMCC 1.3527</strain>
    </source>
</reference>
<evidence type="ECO:0000313" key="10">
    <source>
        <dbReference type="Proteomes" id="UP000324020"/>
    </source>
</evidence>
<dbReference type="InterPro" id="IPR051167">
    <property type="entry name" value="Prolyl_oligopep/macrocyclase"/>
</dbReference>
<evidence type="ECO:0000256" key="3">
    <source>
        <dbReference type="ARBA" id="ARBA00022670"/>
    </source>
</evidence>
<feature type="domain" description="Peptidase S9 prolyl oligopeptidase catalytic" evidence="7">
    <location>
        <begin position="524"/>
        <end position="735"/>
    </location>
</feature>
<protein>
    <recommendedName>
        <fullName evidence="2">prolyl oligopeptidase</fullName>
        <ecNumber evidence="2">3.4.21.26</ecNumber>
    </recommendedName>
</protein>
<dbReference type="SUPFAM" id="SSF53474">
    <property type="entry name" value="alpha/beta-Hydrolases"/>
    <property type="match status" value="1"/>
</dbReference>
<evidence type="ECO:0000313" key="9">
    <source>
        <dbReference type="EMBL" id="SDF99704.1"/>
    </source>
</evidence>
<keyword evidence="3" id="KW-0645">Protease</keyword>
<dbReference type="PANTHER" id="PTHR42881:SF2">
    <property type="entry name" value="PROLYL ENDOPEPTIDASE"/>
    <property type="match status" value="1"/>
</dbReference>
<dbReference type="Pfam" id="PF00326">
    <property type="entry name" value="Peptidase_S9"/>
    <property type="match status" value="1"/>
</dbReference>
<evidence type="ECO:0000256" key="4">
    <source>
        <dbReference type="ARBA" id="ARBA00022801"/>
    </source>
</evidence>
<feature type="domain" description="Peptidase S9A N-terminal" evidence="8">
    <location>
        <begin position="11"/>
        <end position="437"/>
    </location>
</feature>
<dbReference type="InterPro" id="IPR001375">
    <property type="entry name" value="Peptidase_S9_cat"/>
</dbReference>
<dbReference type="GO" id="GO:0070012">
    <property type="term" value="F:oligopeptidase activity"/>
    <property type="evidence" value="ECO:0007669"/>
    <property type="project" value="TreeGrafter"/>
</dbReference>
<dbReference type="InterPro" id="IPR029058">
    <property type="entry name" value="AB_hydrolase_fold"/>
</dbReference>
<dbReference type="OrthoDB" id="31240at2157"/>
<feature type="region of interest" description="Disordered" evidence="6">
    <location>
        <begin position="1"/>
        <end position="22"/>
    </location>
</feature>
<evidence type="ECO:0000256" key="1">
    <source>
        <dbReference type="ARBA" id="ARBA00001070"/>
    </source>
</evidence>
<dbReference type="RefSeq" id="WP_149799452.1">
    <property type="nucleotide sequence ID" value="NZ_FNBO01000012.1"/>
</dbReference>
<feature type="compositionally biased region" description="Acidic residues" evidence="6">
    <location>
        <begin position="180"/>
        <end position="189"/>
    </location>
</feature>
<proteinExistence type="predicted"/>
<evidence type="ECO:0000256" key="2">
    <source>
        <dbReference type="ARBA" id="ARBA00011897"/>
    </source>
</evidence>
<name>A0A1G7QMH6_9EURY</name>
<dbReference type="AlphaFoldDB" id="A0A1G7QMH6"/>
<evidence type="ECO:0000259" key="8">
    <source>
        <dbReference type="Pfam" id="PF02897"/>
    </source>
</evidence>
<gene>
    <name evidence="9" type="ORF">SAMN04488067_11261</name>
</gene>
<dbReference type="GO" id="GO:0006508">
    <property type="term" value="P:proteolysis"/>
    <property type="evidence" value="ECO:0007669"/>
    <property type="project" value="UniProtKB-KW"/>
</dbReference>
<dbReference type="GO" id="GO:0005829">
    <property type="term" value="C:cytosol"/>
    <property type="evidence" value="ECO:0007669"/>
    <property type="project" value="TreeGrafter"/>
</dbReference>
<dbReference type="Gene3D" id="2.130.10.120">
    <property type="entry name" value="Prolyl oligopeptidase, N-terminal domain"/>
    <property type="match status" value="1"/>
</dbReference>
<evidence type="ECO:0000256" key="5">
    <source>
        <dbReference type="ARBA" id="ARBA00022825"/>
    </source>
</evidence>
<dbReference type="EMBL" id="FNBO01000012">
    <property type="protein sequence ID" value="SDF99704.1"/>
    <property type="molecule type" value="Genomic_DNA"/>
</dbReference>
<feature type="region of interest" description="Disordered" evidence="6">
    <location>
        <begin position="165"/>
        <end position="193"/>
    </location>
</feature>
<feature type="region of interest" description="Disordered" evidence="6">
    <location>
        <begin position="738"/>
        <end position="762"/>
    </location>
</feature>
<dbReference type="PRINTS" id="PR00862">
    <property type="entry name" value="PROLIGOPTASE"/>
</dbReference>
<dbReference type="GO" id="GO:0004252">
    <property type="term" value="F:serine-type endopeptidase activity"/>
    <property type="evidence" value="ECO:0007669"/>
    <property type="project" value="UniProtKB-EC"/>
</dbReference>
<evidence type="ECO:0000259" key="7">
    <source>
        <dbReference type="Pfam" id="PF00326"/>
    </source>
</evidence>
<dbReference type="Pfam" id="PF02897">
    <property type="entry name" value="Peptidase_S9_N"/>
    <property type="match status" value="1"/>
</dbReference>
<feature type="compositionally biased region" description="Polar residues" evidence="6">
    <location>
        <begin position="1"/>
        <end position="12"/>
    </location>
</feature>
<feature type="compositionally biased region" description="Basic and acidic residues" evidence="6">
    <location>
        <begin position="746"/>
        <end position="762"/>
    </location>
</feature>
<accession>A0A1G7QMH6</accession>
<dbReference type="InterPro" id="IPR002470">
    <property type="entry name" value="Peptidase_S9A"/>
</dbReference>
<dbReference type="InterPro" id="IPR023302">
    <property type="entry name" value="Pept_S9A_N"/>
</dbReference>
<keyword evidence="10" id="KW-1185">Reference proteome</keyword>
<keyword evidence="5" id="KW-0720">Serine protease</keyword>
<sequence>MSRQSAPASSPPETRRDVVTETLHGVDVDDPYRWLEGDDAAVGEWVDAQNAHVDDALDDGLRDRLRPRFEDLVEVADYGPIAVREGWYFATVREPGADHARLVVRGAPDGADRVLVDPNAWAANRDDDRPPRSMAWYVPSHDGERVAVGVTEGGDENYDVRVLSVPEPSAERPESGGAELESDGDESDSDAAAGYGSGVEEVAVLPERGRVNAGSLAWDADGEGFVYVATGGAADGAQMDKEIRRFRLADGPDEEEVLLEHDDQHVWPRVTVDPDSGLLAVAFSEMVGGTEWYVRVDGDLRPVLTEADAETSVRFHGGTAFVSTDHGAPRRRLLACSVDRFREGDLSFEECRELLPGGEGIIQSVVPTPGRLLVHRQRDAHSRLSVHDRDGTHLRDVSLPSYCSVTWLSGNRDAPEAFFGLTGFDRPPAVRGLDLDAESGVGGDGRGGDGEAAGEATEFASTELDSVDLPVPDDLVVEQRFVDSTDGAEVPVFVCYREDVAVDGPRPTLLYGYGGFRNSITPSFGRFRLPFLADGGAFAAVCARGGYEYGEPWHEAGMLADKQHTFDDFIAAGEALCGSGLTDTDHLAVAGGSNGGLSVGAVVTQRPDLWAAAQCAVPLLDMLRFHRFLLGESWTTEYGHPEDPEAFEYLRDYSPYHNVDPEATHPPVYFTTAASDTRVHPSHARKMTARLQNEADGGPFLLRTKGETGHGVGKPTSMIVDEQTDSWAFLYQQLGIEVGGGEGDSGGDRDVDGEAGGDRDGA</sequence>
<evidence type="ECO:0000256" key="6">
    <source>
        <dbReference type="SAM" id="MobiDB-lite"/>
    </source>
</evidence>
<keyword evidence="4" id="KW-0378">Hydrolase</keyword>
<dbReference type="EC" id="3.4.21.26" evidence="2"/>
<dbReference type="SUPFAM" id="SSF50993">
    <property type="entry name" value="Peptidase/esterase 'gauge' domain"/>
    <property type="match status" value="1"/>
</dbReference>
<comment type="catalytic activity">
    <reaction evidence="1">
        <text>Hydrolysis of Pro-|-Xaa &gt;&gt; Ala-|-Xaa in oligopeptides.</text>
        <dbReference type="EC" id="3.4.21.26"/>
    </reaction>
</comment>
<feature type="compositionally biased region" description="Basic and acidic residues" evidence="6">
    <location>
        <begin position="13"/>
        <end position="22"/>
    </location>
</feature>
<dbReference type="Gene3D" id="3.40.50.1820">
    <property type="entry name" value="alpha/beta hydrolase"/>
    <property type="match status" value="1"/>
</dbReference>
<dbReference type="Proteomes" id="UP000324020">
    <property type="component" value="Unassembled WGS sequence"/>
</dbReference>
<dbReference type="PANTHER" id="PTHR42881">
    <property type="entry name" value="PROLYL ENDOPEPTIDASE"/>
    <property type="match status" value="1"/>
</dbReference>